<keyword evidence="3" id="KW-1185">Reference proteome</keyword>
<comment type="caution">
    <text evidence="2">The sequence shown here is derived from an EMBL/GenBank/DDBJ whole genome shotgun (WGS) entry which is preliminary data.</text>
</comment>
<organism evidence="2 3">
    <name type="scientific">Patellaria atrata CBS 101060</name>
    <dbReference type="NCBI Taxonomy" id="1346257"/>
    <lineage>
        <taxon>Eukaryota</taxon>
        <taxon>Fungi</taxon>
        <taxon>Dikarya</taxon>
        <taxon>Ascomycota</taxon>
        <taxon>Pezizomycotina</taxon>
        <taxon>Dothideomycetes</taxon>
        <taxon>Dothideomycetes incertae sedis</taxon>
        <taxon>Patellariales</taxon>
        <taxon>Patellariaceae</taxon>
        <taxon>Patellaria</taxon>
    </lineage>
</organism>
<feature type="region of interest" description="Disordered" evidence="1">
    <location>
        <begin position="47"/>
        <end position="101"/>
    </location>
</feature>
<proteinExistence type="predicted"/>
<dbReference type="OrthoDB" id="3515552at2759"/>
<dbReference type="Proteomes" id="UP000799429">
    <property type="component" value="Unassembled WGS sequence"/>
</dbReference>
<evidence type="ECO:0000256" key="1">
    <source>
        <dbReference type="SAM" id="MobiDB-lite"/>
    </source>
</evidence>
<dbReference type="AlphaFoldDB" id="A0A9P4VNS1"/>
<sequence>MYISNIILYSLAAYGLQRVVALPLNPHFDSTKQYDLDDCPKWTAGRSLGSRAFRLPTPKPKPGSPTRPNTGSPRSSLQNTRPNDHPDDTPSGPLHVGSEVSQSHIDRVFTFDKYISDGRRIEESREFAVRNNIPDKTTRAKNDPNGRGDYADIEDGYNVGPEFGKANQYNKDIQGNYEGVTVKSKDRVPNSKHQPDIVQQNMYNPEDGVAIVSWAFQGADGNPTSSRNRLPYSEIFSQTWARISARRHGRPESLYGNLQLIVGRDVQNKGAVKVLEDSYRMNDIPNNEIEIFTPNPNNKAMDDAFTAWLGTDTVKSKIHFLKDHHNQFGNKRITKIMTFPKDYVGPQAEGRQFKLTVVMFVGQ</sequence>
<evidence type="ECO:0000313" key="3">
    <source>
        <dbReference type="Proteomes" id="UP000799429"/>
    </source>
</evidence>
<name>A0A9P4VNS1_9PEZI</name>
<protein>
    <submittedName>
        <fullName evidence="2">Uncharacterized protein</fullName>
    </submittedName>
</protein>
<dbReference type="EMBL" id="MU006115">
    <property type="protein sequence ID" value="KAF2834764.1"/>
    <property type="molecule type" value="Genomic_DNA"/>
</dbReference>
<feature type="compositionally biased region" description="Polar residues" evidence="1">
    <location>
        <begin position="66"/>
        <end position="81"/>
    </location>
</feature>
<accession>A0A9P4VNS1</accession>
<gene>
    <name evidence="2" type="ORF">M501DRAFT_989520</name>
</gene>
<evidence type="ECO:0000313" key="2">
    <source>
        <dbReference type="EMBL" id="KAF2834764.1"/>
    </source>
</evidence>
<reference evidence="2" key="1">
    <citation type="journal article" date="2020" name="Stud. Mycol.">
        <title>101 Dothideomycetes genomes: a test case for predicting lifestyles and emergence of pathogens.</title>
        <authorList>
            <person name="Haridas S."/>
            <person name="Albert R."/>
            <person name="Binder M."/>
            <person name="Bloem J."/>
            <person name="Labutti K."/>
            <person name="Salamov A."/>
            <person name="Andreopoulos B."/>
            <person name="Baker S."/>
            <person name="Barry K."/>
            <person name="Bills G."/>
            <person name="Bluhm B."/>
            <person name="Cannon C."/>
            <person name="Castanera R."/>
            <person name="Culley D."/>
            <person name="Daum C."/>
            <person name="Ezra D."/>
            <person name="Gonzalez J."/>
            <person name="Henrissat B."/>
            <person name="Kuo A."/>
            <person name="Liang C."/>
            <person name="Lipzen A."/>
            <person name="Lutzoni F."/>
            <person name="Magnuson J."/>
            <person name="Mondo S."/>
            <person name="Nolan M."/>
            <person name="Ohm R."/>
            <person name="Pangilinan J."/>
            <person name="Park H.-J."/>
            <person name="Ramirez L."/>
            <person name="Alfaro M."/>
            <person name="Sun H."/>
            <person name="Tritt A."/>
            <person name="Yoshinaga Y."/>
            <person name="Zwiers L.-H."/>
            <person name="Turgeon B."/>
            <person name="Goodwin S."/>
            <person name="Spatafora J."/>
            <person name="Crous P."/>
            <person name="Grigoriev I."/>
        </authorList>
    </citation>
    <scope>NUCLEOTIDE SEQUENCE</scope>
    <source>
        <strain evidence="2">CBS 101060</strain>
    </source>
</reference>